<organism evidence="1 2">
    <name type="scientific">Parelaphostrongylus tenuis</name>
    <name type="common">Meningeal worm</name>
    <dbReference type="NCBI Taxonomy" id="148309"/>
    <lineage>
        <taxon>Eukaryota</taxon>
        <taxon>Metazoa</taxon>
        <taxon>Ecdysozoa</taxon>
        <taxon>Nematoda</taxon>
        <taxon>Chromadorea</taxon>
        <taxon>Rhabditida</taxon>
        <taxon>Rhabditina</taxon>
        <taxon>Rhabditomorpha</taxon>
        <taxon>Strongyloidea</taxon>
        <taxon>Metastrongylidae</taxon>
        <taxon>Parelaphostrongylus</taxon>
    </lineage>
</organism>
<gene>
    <name evidence="1" type="ORF">KIN20_014392</name>
</gene>
<dbReference type="Proteomes" id="UP001196413">
    <property type="component" value="Unassembled WGS sequence"/>
</dbReference>
<evidence type="ECO:0000313" key="1">
    <source>
        <dbReference type="EMBL" id="KAJ1356654.1"/>
    </source>
</evidence>
<dbReference type="EMBL" id="JAHQIW010002861">
    <property type="protein sequence ID" value="KAJ1356654.1"/>
    <property type="molecule type" value="Genomic_DNA"/>
</dbReference>
<protein>
    <submittedName>
        <fullName evidence="1">Uncharacterized protein</fullName>
    </submittedName>
</protein>
<comment type="caution">
    <text evidence="1">The sequence shown here is derived from an EMBL/GenBank/DDBJ whole genome shotgun (WGS) entry which is preliminary data.</text>
</comment>
<name>A0AAD5N376_PARTN</name>
<keyword evidence="2" id="KW-1185">Reference proteome</keyword>
<evidence type="ECO:0000313" key="2">
    <source>
        <dbReference type="Proteomes" id="UP001196413"/>
    </source>
</evidence>
<dbReference type="AlphaFoldDB" id="A0AAD5N376"/>
<reference evidence="1" key="1">
    <citation type="submission" date="2021-06" db="EMBL/GenBank/DDBJ databases">
        <title>Parelaphostrongylus tenuis whole genome reference sequence.</title>
        <authorList>
            <person name="Garwood T.J."/>
            <person name="Larsen P.A."/>
            <person name="Fountain-Jones N.M."/>
            <person name="Garbe J.R."/>
            <person name="Macchietto M.G."/>
            <person name="Kania S.A."/>
            <person name="Gerhold R.W."/>
            <person name="Richards J.E."/>
            <person name="Wolf T.M."/>
        </authorList>
    </citation>
    <scope>NUCLEOTIDE SEQUENCE</scope>
    <source>
        <strain evidence="1">MNPRO001-30</strain>
        <tissue evidence="1">Meninges</tissue>
    </source>
</reference>
<accession>A0AAD5N376</accession>
<sequence>MTRGEIEMAYYYYDHETLRNTFHKDHRKPTLRKEMQQNLAKTAHSIGVLFKSKVNDNRSVDMWELAARCRCRNAKDGQEVQASNTGAEATDVGCNRRHHPVILGEIPLVQLISCANEFRRNELKKYML</sequence>
<proteinExistence type="predicted"/>